<evidence type="ECO:0000313" key="3">
    <source>
        <dbReference type="Proteomes" id="UP000765509"/>
    </source>
</evidence>
<protein>
    <recommendedName>
        <fullName evidence="1">Reverse transcriptase Ty1/copia-type domain-containing protein</fullName>
    </recommendedName>
</protein>
<gene>
    <name evidence="2" type="ORF">O181_055986</name>
</gene>
<name>A0A9Q3E5H8_9BASI</name>
<accession>A0A9Q3E5H8</accession>
<proteinExistence type="predicted"/>
<dbReference type="EMBL" id="AVOT02025145">
    <property type="protein sequence ID" value="MBW0516271.1"/>
    <property type="molecule type" value="Genomic_DNA"/>
</dbReference>
<comment type="caution">
    <text evidence="2">The sequence shown here is derived from an EMBL/GenBank/DDBJ whole genome shotgun (WGS) entry which is preliminary data.</text>
</comment>
<dbReference type="OrthoDB" id="7691805at2759"/>
<dbReference type="Pfam" id="PF07727">
    <property type="entry name" value="RVT_2"/>
    <property type="match status" value="1"/>
</dbReference>
<dbReference type="CDD" id="cd09272">
    <property type="entry name" value="RNase_HI_RT_Ty1"/>
    <property type="match status" value="1"/>
</dbReference>
<reference evidence="2" key="1">
    <citation type="submission" date="2021-03" db="EMBL/GenBank/DDBJ databases">
        <title>Draft genome sequence of rust myrtle Austropuccinia psidii MF-1, a brazilian biotype.</title>
        <authorList>
            <person name="Quecine M.C."/>
            <person name="Pachon D.M.R."/>
            <person name="Bonatelli M.L."/>
            <person name="Correr F.H."/>
            <person name="Franceschini L.M."/>
            <person name="Leite T.F."/>
            <person name="Margarido G.R.A."/>
            <person name="Almeida C.A."/>
            <person name="Ferrarezi J.A."/>
            <person name="Labate C.A."/>
        </authorList>
    </citation>
    <scope>NUCLEOTIDE SEQUENCE</scope>
    <source>
        <strain evidence="2">MF-1</strain>
    </source>
</reference>
<evidence type="ECO:0000259" key="1">
    <source>
        <dbReference type="Pfam" id="PF07727"/>
    </source>
</evidence>
<dbReference type="PANTHER" id="PTHR11439">
    <property type="entry name" value="GAG-POL-RELATED RETROTRANSPOSON"/>
    <property type="match status" value="1"/>
</dbReference>
<feature type="domain" description="Reverse transcriptase Ty1/copia-type" evidence="1">
    <location>
        <begin position="154"/>
        <end position="259"/>
    </location>
</feature>
<dbReference type="AlphaFoldDB" id="A0A9Q3E5H8"/>
<organism evidence="2 3">
    <name type="scientific">Austropuccinia psidii MF-1</name>
    <dbReference type="NCBI Taxonomy" id="1389203"/>
    <lineage>
        <taxon>Eukaryota</taxon>
        <taxon>Fungi</taxon>
        <taxon>Dikarya</taxon>
        <taxon>Basidiomycota</taxon>
        <taxon>Pucciniomycotina</taxon>
        <taxon>Pucciniomycetes</taxon>
        <taxon>Pucciniales</taxon>
        <taxon>Sphaerophragmiaceae</taxon>
        <taxon>Austropuccinia</taxon>
    </lineage>
</organism>
<dbReference type="Proteomes" id="UP000765509">
    <property type="component" value="Unassembled WGS sequence"/>
</dbReference>
<sequence length="490" mass="55198">MCNTIRRWCLPWTPTKKETTRKMDISFMVNGLSLGEFTKEATVELQDRITEELLATTMNVVTPKSFKQAITSAEKLQWQDAIRTELCNMRDMGVYDILPISKGAHVLGGGWVFVKKPGTGDAPSQFKARYVARGNRQTENEYNQTFAPTATFTFLRLVLNTDIWVRPPNGLHIPTGFGSKLRKALYGIKQAGYCWWKCVAARLTTLGYTASNFDKSLYMHELRKAMIWLHVDNGIIAAEDKQLLLQLRNELGKSFKLKREDTVNSINLLLRTCGMAHHQPRRSSQPNAILPPYLAIKRNAARPGKDHWRCLQHLLGYVHHTKHLSLCLEPQHDGLHLDVYLDASWGGEFSRSTHSFLAQVNGCSISWCAKRLVTVAASSCHYELMALGIAARHGKCMKNLLDNMLGTPTPLHLFCDNTSTIRIVTDSSSNKRTKHSDREFFITNQILRDGTATLEWVPTTEMGADVLTKALGSVSHQHVMRLMLFGTGKG</sequence>
<dbReference type="InterPro" id="IPR013103">
    <property type="entry name" value="RVT_2"/>
</dbReference>
<keyword evidence="3" id="KW-1185">Reference proteome</keyword>
<dbReference type="PANTHER" id="PTHR11439:SF467">
    <property type="entry name" value="INTEGRASE CATALYTIC DOMAIN-CONTAINING PROTEIN"/>
    <property type="match status" value="1"/>
</dbReference>
<evidence type="ECO:0000313" key="2">
    <source>
        <dbReference type="EMBL" id="MBW0516271.1"/>
    </source>
</evidence>